<dbReference type="SUPFAM" id="SSF69618">
    <property type="entry name" value="HemD-like"/>
    <property type="match status" value="1"/>
</dbReference>
<dbReference type="GO" id="GO:0005829">
    <property type="term" value="C:cytosol"/>
    <property type="evidence" value="ECO:0007669"/>
    <property type="project" value="TreeGrafter"/>
</dbReference>
<name>A0A0T5P715_9RHOB</name>
<dbReference type="AlphaFoldDB" id="A0A0T5P715"/>
<reference evidence="2 4" key="1">
    <citation type="submission" date="2015-04" db="EMBL/GenBank/DDBJ databases">
        <title>The draft genome sequence of Roseovarius indicus B108T.</title>
        <authorList>
            <person name="Li G."/>
            <person name="Lai Q."/>
            <person name="Shao Z."/>
            <person name="Yan P."/>
        </authorList>
    </citation>
    <scope>NUCLEOTIDE SEQUENCE [LARGE SCALE GENOMIC DNA]</scope>
    <source>
        <strain evidence="2 4">B108</strain>
    </source>
</reference>
<dbReference type="EMBL" id="LAXI01000011">
    <property type="protein sequence ID" value="KRS16884.1"/>
    <property type="molecule type" value="Genomic_DNA"/>
</dbReference>
<proteinExistence type="predicted"/>
<evidence type="ECO:0000313" key="5">
    <source>
        <dbReference type="Proteomes" id="UP000325785"/>
    </source>
</evidence>
<dbReference type="GO" id="GO:0004852">
    <property type="term" value="F:uroporphyrinogen-III synthase activity"/>
    <property type="evidence" value="ECO:0007669"/>
    <property type="project" value="InterPro"/>
</dbReference>
<dbReference type="InterPro" id="IPR039793">
    <property type="entry name" value="UROS/Hem4"/>
</dbReference>
<dbReference type="PANTHER" id="PTHR12390:SF0">
    <property type="entry name" value="UROPORPHYRINOGEN-III SYNTHASE"/>
    <property type="match status" value="1"/>
</dbReference>
<dbReference type="OrthoDB" id="7204250at2"/>
<dbReference type="Proteomes" id="UP000051401">
    <property type="component" value="Unassembled WGS sequence"/>
</dbReference>
<organism evidence="2 4">
    <name type="scientific">Roseovarius indicus</name>
    <dbReference type="NCBI Taxonomy" id="540747"/>
    <lineage>
        <taxon>Bacteria</taxon>
        <taxon>Pseudomonadati</taxon>
        <taxon>Pseudomonadota</taxon>
        <taxon>Alphaproteobacteria</taxon>
        <taxon>Rhodobacterales</taxon>
        <taxon>Roseobacteraceae</taxon>
        <taxon>Roseovarius</taxon>
    </lineage>
</organism>
<feature type="domain" description="Tetrapyrrole biosynthesis uroporphyrinogen III synthase" evidence="1">
    <location>
        <begin position="26"/>
        <end position="222"/>
    </location>
</feature>
<evidence type="ECO:0000313" key="3">
    <source>
        <dbReference type="EMBL" id="QEW29436.1"/>
    </source>
</evidence>
<evidence type="ECO:0000313" key="4">
    <source>
        <dbReference type="Proteomes" id="UP000051401"/>
    </source>
</evidence>
<dbReference type="InterPro" id="IPR036108">
    <property type="entry name" value="4pyrrol_syn_uPrphyn_synt_sf"/>
</dbReference>
<dbReference type="GO" id="GO:0006780">
    <property type="term" value="P:uroporphyrinogen III biosynthetic process"/>
    <property type="evidence" value="ECO:0007669"/>
    <property type="project" value="InterPro"/>
</dbReference>
<protein>
    <submittedName>
        <fullName evidence="3">Uroporphyrinogen-III synthase</fullName>
    </submittedName>
</protein>
<dbReference type="Gene3D" id="3.40.50.10090">
    <property type="match status" value="2"/>
</dbReference>
<gene>
    <name evidence="3" type="ORF">RIdsm_05281</name>
    <name evidence="2" type="ORF">XM52_16830</name>
</gene>
<dbReference type="Proteomes" id="UP000325785">
    <property type="component" value="Chromosome"/>
</dbReference>
<reference evidence="3 5" key="2">
    <citation type="submission" date="2018-08" db="EMBL/GenBank/DDBJ databases">
        <title>Genetic Globetrotter - A new plasmid hitch-hiking vast phylogenetic and geographic distances.</title>
        <authorList>
            <person name="Vollmers J."/>
            <person name="Petersen J."/>
        </authorList>
    </citation>
    <scope>NUCLEOTIDE SEQUENCE [LARGE SCALE GENOMIC DNA]</scope>
    <source>
        <strain evidence="3 5">DSM 26383</strain>
    </source>
</reference>
<dbReference type="PANTHER" id="PTHR12390">
    <property type="entry name" value="UROPORPHYRINOGEN III SYNTHASE"/>
    <property type="match status" value="1"/>
</dbReference>
<evidence type="ECO:0000259" key="1">
    <source>
        <dbReference type="Pfam" id="PF02602"/>
    </source>
</evidence>
<dbReference type="KEGG" id="rid:RIdsm_05281"/>
<dbReference type="STRING" id="540747.SAMN04488031_102220"/>
<evidence type="ECO:0000313" key="2">
    <source>
        <dbReference type="EMBL" id="KRS16884.1"/>
    </source>
</evidence>
<sequence length="242" mass="25406">MATTILITRPEPAASGFAEKLRNRLGGDARIVISPILRIEHLPVSLDNIAAGDTLILTSAQALPALTGRARGQTCYCVGPATTEAAKRAGLTAIDTGGTAEHLARRLLADRPSGNLLYLRGEHVASDLAKILSEAGIETEERVVYRQLPQALDPTALSLLEGRNPLVIPLFSPRSARLFLEAAPGPAPLHIAAISRNTAETVPAGRAASIHIAETPTAEAMLDLIEDLASGPNRVESGNTAK</sequence>
<dbReference type="Pfam" id="PF02602">
    <property type="entry name" value="HEM4"/>
    <property type="match status" value="1"/>
</dbReference>
<dbReference type="CDD" id="cd06578">
    <property type="entry name" value="HemD"/>
    <property type="match status" value="1"/>
</dbReference>
<dbReference type="EMBL" id="CP031598">
    <property type="protein sequence ID" value="QEW29436.1"/>
    <property type="molecule type" value="Genomic_DNA"/>
</dbReference>
<dbReference type="RefSeq" id="WP_057817610.1">
    <property type="nucleotide sequence ID" value="NZ_CP031598.1"/>
</dbReference>
<dbReference type="InterPro" id="IPR003754">
    <property type="entry name" value="4pyrrol_synth_uPrphyn_synth"/>
</dbReference>
<dbReference type="PATRIC" id="fig|540747.5.peg.1090"/>
<keyword evidence="4" id="KW-1185">Reference proteome</keyword>
<accession>A0A0T5P715</accession>